<dbReference type="SUPFAM" id="SSF103481">
    <property type="entry name" value="Multidrug resistance efflux transporter EmrE"/>
    <property type="match status" value="2"/>
</dbReference>
<evidence type="ECO:0000256" key="1">
    <source>
        <dbReference type="ARBA" id="ARBA00004651"/>
    </source>
</evidence>
<evidence type="ECO:0000256" key="4">
    <source>
        <dbReference type="ARBA" id="ARBA00022989"/>
    </source>
</evidence>
<keyword evidence="5 6" id="KW-0472">Membrane</keyword>
<dbReference type="InterPro" id="IPR000620">
    <property type="entry name" value="EamA_dom"/>
</dbReference>
<feature type="transmembrane region" description="Helical" evidence="6">
    <location>
        <begin position="189"/>
        <end position="211"/>
    </location>
</feature>
<dbReference type="PANTHER" id="PTHR32322:SF18">
    <property type="entry name" value="S-ADENOSYLMETHIONINE_S-ADENOSYLHOMOCYSTEINE TRANSPORTER"/>
    <property type="match status" value="1"/>
</dbReference>
<dbReference type="RefSeq" id="WP_284136469.1">
    <property type="nucleotide sequence ID" value="NZ_JASJUT010000002.1"/>
</dbReference>
<organism evidence="8 9">
    <name type="scientific">Pseudoalteromonas obscura</name>
    <dbReference type="NCBI Taxonomy" id="3048491"/>
    <lineage>
        <taxon>Bacteria</taxon>
        <taxon>Pseudomonadati</taxon>
        <taxon>Pseudomonadota</taxon>
        <taxon>Gammaproteobacteria</taxon>
        <taxon>Alteromonadales</taxon>
        <taxon>Pseudoalteromonadaceae</taxon>
        <taxon>Pseudoalteromonas</taxon>
    </lineage>
</organism>
<dbReference type="Pfam" id="PF00892">
    <property type="entry name" value="EamA"/>
    <property type="match status" value="2"/>
</dbReference>
<keyword evidence="2" id="KW-1003">Cell membrane</keyword>
<sequence length="312" mass="34503">MSTTVLDTSSKDTSVIFALITAMLIWGSSWISGKIIADMAPAKVTVFYRIALATISMLPILLFVKKAKLQRLFCSNKAIFWSLPAGTLMAMYNQFFFLGLLDGLPGKGGMLVTTTNPIFTIILSTMILRIALSTKQVLGCVIGLVGGLLMIEVWHFDSAQVLASGNAYFLLASLTWAFLTLISKQGTKFCDFLTFSTLMYFWATLLSYVFAYELSPIQNITSYSATYWYHMFYLSIIVVSIATSIFFLATQQLGPSRSSSFIFIVPVTAMGMSIWYFNESLSLTMFLGGAFALCAVYLLNQPVKTEPNTSTK</sequence>
<dbReference type="InterPro" id="IPR037185">
    <property type="entry name" value="EmrE-like"/>
</dbReference>
<dbReference type="InterPro" id="IPR050638">
    <property type="entry name" value="AA-Vitamin_Transporters"/>
</dbReference>
<dbReference type="PANTHER" id="PTHR32322">
    <property type="entry name" value="INNER MEMBRANE TRANSPORTER"/>
    <property type="match status" value="1"/>
</dbReference>
<feature type="transmembrane region" description="Helical" evidence="6">
    <location>
        <begin position="46"/>
        <end position="64"/>
    </location>
</feature>
<keyword evidence="3 6" id="KW-0812">Transmembrane</keyword>
<feature type="transmembrane region" description="Helical" evidence="6">
    <location>
        <begin position="76"/>
        <end position="97"/>
    </location>
</feature>
<dbReference type="Proteomes" id="UP001231915">
    <property type="component" value="Unassembled WGS sequence"/>
</dbReference>
<proteinExistence type="predicted"/>
<keyword evidence="4 6" id="KW-1133">Transmembrane helix</keyword>
<evidence type="ECO:0000259" key="7">
    <source>
        <dbReference type="Pfam" id="PF00892"/>
    </source>
</evidence>
<reference evidence="8 9" key="1">
    <citation type="submission" date="2023-05" db="EMBL/GenBank/DDBJ databases">
        <title>Pseudoalteromonas ardens sp. nov., Pseudoalteromonas obscura sp. nov., and Pseudoalteromonas umbrosa sp. nov., isolated from the coral Montipora capitata.</title>
        <authorList>
            <person name="Thomas E.M."/>
            <person name="Smith E.M."/>
            <person name="Papke E."/>
            <person name="Shlafstein M.D."/>
            <person name="Oline D.K."/>
            <person name="Videau P."/>
            <person name="Saw J.H."/>
            <person name="Strangman W.K."/>
            <person name="Ushijima B."/>
        </authorList>
    </citation>
    <scope>NUCLEOTIDE SEQUENCE [LARGE SCALE GENOMIC DNA]</scope>
    <source>
        <strain evidence="8 9">P94</strain>
    </source>
</reference>
<name>A0ABT7EGX1_9GAMM</name>
<feature type="transmembrane region" description="Helical" evidence="6">
    <location>
        <begin position="137"/>
        <end position="156"/>
    </location>
</feature>
<evidence type="ECO:0000256" key="3">
    <source>
        <dbReference type="ARBA" id="ARBA00022692"/>
    </source>
</evidence>
<keyword evidence="9" id="KW-1185">Reference proteome</keyword>
<feature type="transmembrane region" description="Helical" evidence="6">
    <location>
        <begin position="12"/>
        <end position="31"/>
    </location>
</feature>
<evidence type="ECO:0000313" key="8">
    <source>
        <dbReference type="EMBL" id="MDK2594289.1"/>
    </source>
</evidence>
<evidence type="ECO:0000256" key="6">
    <source>
        <dbReference type="SAM" id="Phobius"/>
    </source>
</evidence>
<gene>
    <name evidence="8" type="ORF">QNM18_04275</name>
</gene>
<feature type="domain" description="EamA" evidence="7">
    <location>
        <begin position="164"/>
        <end position="300"/>
    </location>
</feature>
<feature type="domain" description="EamA" evidence="7">
    <location>
        <begin position="15"/>
        <end position="150"/>
    </location>
</feature>
<feature type="transmembrane region" description="Helical" evidence="6">
    <location>
        <begin position="109"/>
        <end position="130"/>
    </location>
</feature>
<dbReference type="EMBL" id="JASJUT010000002">
    <property type="protein sequence ID" value="MDK2594289.1"/>
    <property type="molecule type" value="Genomic_DNA"/>
</dbReference>
<feature type="transmembrane region" description="Helical" evidence="6">
    <location>
        <begin position="261"/>
        <end position="277"/>
    </location>
</feature>
<evidence type="ECO:0000256" key="5">
    <source>
        <dbReference type="ARBA" id="ARBA00023136"/>
    </source>
</evidence>
<feature type="transmembrane region" description="Helical" evidence="6">
    <location>
        <begin position="162"/>
        <end position="182"/>
    </location>
</feature>
<evidence type="ECO:0000313" key="9">
    <source>
        <dbReference type="Proteomes" id="UP001231915"/>
    </source>
</evidence>
<feature type="transmembrane region" description="Helical" evidence="6">
    <location>
        <begin position="231"/>
        <end position="249"/>
    </location>
</feature>
<accession>A0ABT7EGX1</accession>
<evidence type="ECO:0000256" key="2">
    <source>
        <dbReference type="ARBA" id="ARBA00022475"/>
    </source>
</evidence>
<feature type="transmembrane region" description="Helical" evidence="6">
    <location>
        <begin position="283"/>
        <end position="300"/>
    </location>
</feature>
<comment type="subcellular location">
    <subcellularLocation>
        <location evidence="1">Cell membrane</location>
        <topology evidence="1">Multi-pass membrane protein</topology>
    </subcellularLocation>
</comment>
<protein>
    <submittedName>
        <fullName evidence="8">DMT family transporter</fullName>
    </submittedName>
</protein>
<comment type="caution">
    <text evidence="8">The sequence shown here is derived from an EMBL/GenBank/DDBJ whole genome shotgun (WGS) entry which is preliminary data.</text>
</comment>